<dbReference type="FunFam" id="1.10.3730.10:FF:000001">
    <property type="entry name" value="Pyrroline-5-carboxylate reductase"/>
    <property type="match status" value="1"/>
</dbReference>
<dbReference type="Pfam" id="PF03807">
    <property type="entry name" value="F420_oxidored"/>
    <property type="match status" value="1"/>
</dbReference>
<comment type="pathway">
    <text evidence="1">Amino-acid biosynthesis; L-proline biosynthesis; L-proline from L-glutamate 5-semialdehyde: step 1/1.</text>
</comment>
<sequence length="306" mass="33340">MSNSKRKRSKSPSKPLELETAKLGFIGSGKMTESLVNGFIDYGKVDKKRIFISAPTEKNSIRFKEKGCNITKRNYDIFGKFDCDVIFICCPGSVVLDCLRDPKRPHPLCTNFIPLTSKDKYIFSLVSGVKLTQLQTVLLNPDHKGKYIIEMHRIVINPACAYGLGICAIDVEPDSNKLSASLRTLLSTISKLEHVPEEQMDAACAICGAGLAFVYCFIKAMADGALKAGLDRSIAIKFAAKTLQCAAQSLLETGKHPGELRDHVCAPGGPAIEGINKMNNLDLNGSIISAVEKSKDFADKLLTVKP</sequence>
<evidence type="ECO:0000256" key="5">
    <source>
        <dbReference type="ARBA" id="ARBA00022857"/>
    </source>
</evidence>
<dbReference type="Gene3D" id="3.40.50.720">
    <property type="entry name" value="NAD(P)-binding Rossmann-like Domain"/>
    <property type="match status" value="1"/>
</dbReference>
<organism evidence="14 15">
    <name type="scientific">Tetranychus urticae</name>
    <name type="common">Two-spotted spider mite</name>
    <dbReference type="NCBI Taxonomy" id="32264"/>
    <lineage>
        <taxon>Eukaryota</taxon>
        <taxon>Metazoa</taxon>
        <taxon>Ecdysozoa</taxon>
        <taxon>Arthropoda</taxon>
        <taxon>Chelicerata</taxon>
        <taxon>Arachnida</taxon>
        <taxon>Acari</taxon>
        <taxon>Acariformes</taxon>
        <taxon>Trombidiformes</taxon>
        <taxon>Prostigmata</taxon>
        <taxon>Eleutherengona</taxon>
        <taxon>Raphignathae</taxon>
        <taxon>Tetranychoidea</taxon>
        <taxon>Tetranychidae</taxon>
        <taxon>Tetranychus</taxon>
    </lineage>
</organism>
<feature type="binding site" evidence="11">
    <location>
        <begin position="26"/>
        <end position="31"/>
    </location>
    <ligand>
        <name>NADP(+)</name>
        <dbReference type="ChEBI" id="CHEBI:58349"/>
    </ligand>
</feature>
<dbReference type="EC" id="1.5.1.2" evidence="3"/>
<dbReference type="InterPro" id="IPR028939">
    <property type="entry name" value="P5C_Rdtase_cat_N"/>
</dbReference>
<evidence type="ECO:0000256" key="4">
    <source>
        <dbReference type="ARBA" id="ARBA00022650"/>
    </source>
</evidence>
<dbReference type="PANTHER" id="PTHR11645">
    <property type="entry name" value="PYRROLINE-5-CARBOXYLATE REDUCTASE"/>
    <property type="match status" value="1"/>
</dbReference>
<feature type="domain" description="Pyrroline-5-carboxylate reductase dimerisation" evidence="13">
    <location>
        <begin position="197"/>
        <end position="298"/>
    </location>
</feature>
<dbReference type="PIRSF" id="PIRSF000193">
    <property type="entry name" value="Pyrrol-5-carb_rd"/>
    <property type="match status" value="1"/>
</dbReference>
<dbReference type="SUPFAM" id="SSF51735">
    <property type="entry name" value="NAD(P)-binding Rossmann-fold domains"/>
    <property type="match status" value="1"/>
</dbReference>
<dbReference type="HOGENOM" id="CLU_042344_3_0_1"/>
<dbReference type="KEGG" id="tut:107363035"/>
<dbReference type="OrthoDB" id="10263291at2759"/>
<accession>T1KEB2</accession>
<keyword evidence="4" id="KW-0028">Amino-acid biosynthesis</keyword>
<reference evidence="15" key="1">
    <citation type="submission" date="2011-08" db="EMBL/GenBank/DDBJ databases">
        <authorList>
            <person name="Rombauts S."/>
        </authorList>
    </citation>
    <scope>NUCLEOTIDE SEQUENCE</scope>
    <source>
        <strain evidence="15">London</strain>
    </source>
</reference>
<dbReference type="InterPro" id="IPR000304">
    <property type="entry name" value="Pyrroline-COOH_reductase"/>
</dbReference>
<evidence type="ECO:0000259" key="12">
    <source>
        <dbReference type="Pfam" id="PF03807"/>
    </source>
</evidence>
<dbReference type="SUPFAM" id="SSF48179">
    <property type="entry name" value="6-phosphogluconate dehydrogenase C-terminal domain-like"/>
    <property type="match status" value="1"/>
</dbReference>
<reference evidence="14" key="2">
    <citation type="submission" date="2015-06" db="UniProtKB">
        <authorList>
            <consortium name="EnsemblMetazoa"/>
        </authorList>
    </citation>
    <scope>IDENTIFICATION</scope>
</reference>
<keyword evidence="15" id="KW-1185">Reference proteome</keyword>
<evidence type="ECO:0000256" key="8">
    <source>
        <dbReference type="ARBA" id="ARBA00039786"/>
    </source>
</evidence>
<evidence type="ECO:0000256" key="6">
    <source>
        <dbReference type="ARBA" id="ARBA00023002"/>
    </source>
</evidence>
<dbReference type="eggNOG" id="KOG3124">
    <property type="taxonomic scope" value="Eukaryota"/>
</dbReference>
<dbReference type="PANTHER" id="PTHR11645:SF0">
    <property type="entry name" value="PYRROLINE-5-CARBOXYLATE REDUCTASE 3"/>
    <property type="match status" value="1"/>
</dbReference>
<dbReference type="GO" id="GO:0055129">
    <property type="term" value="P:L-proline biosynthetic process"/>
    <property type="evidence" value="ECO:0007669"/>
    <property type="project" value="UniProtKB-UniPathway"/>
</dbReference>
<dbReference type="Proteomes" id="UP000015104">
    <property type="component" value="Unassembled WGS sequence"/>
</dbReference>
<keyword evidence="5 11" id="KW-0521">NADP</keyword>
<name>T1KEB2_TETUR</name>
<comment type="subunit">
    <text evidence="7">Homodecamer; composed of 5 homodimers.</text>
</comment>
<evidence type="ECO:0000256" key="9">
    <source>
        <dbReference type="ARBA" id="ARBA00042532"/>
    </source>
</evidence>
<evidence type="ECO:0000256" key="1">
    <source>
        <dbReference type="ARBA" id="ARBA00005205"/>
    </source>
</evidence>
<dbReference type="InterPro" id="IPR036291">
    <property type="entry name" value="NAD(P)-bd_dom_sf"/>
</dbReference>
<keyword evidence="6" id="KW-0560">Oxidoreductase</keyword>
<proteinExistence type="inferred from homology"/>
<evidence type="ECO:0000259" key="13">
    <source>
        <dbReference type="Pfam" id="PF14748"/>
    </source>
</evidence>
<gene>
    <name evidence="14" type="primary">107363035</name>
</gene>
<evidence type="ECO:0000256" key="3">
    <source>
        <dbReference type="ARBA" id="ARBA00012855"/>
    </source>
</evidence>
<evidence type="ECO:0000313" key="15">
    <source>
        <dbReference type="Proteomes" id="UP000015104"/>
    </source>
</evidence>
<dbReference type="EnsemblMetazoa" id="tetur09g05950.1">
    <property type="protein sequence ID" value="tetur09g05950.1"/>
    <property type="gene ID" value="tetur09g05950"/>
</dbReference>
<dbReference type="InterPro" id="IPR008927">
    <property type="entry name" value="6-PGluconate_DH-like_C_sf"/>
</dbReference>
<evidence type="ECO:0000256" key="2">
    <source>
        <dbReference type="ARBA" id="ARBA00005525"/>
    </source>
</evidence>
<protein>
    <recommendedName>
        <fullName evidence="8">Pyrroline-5-carboxylate reductase 3</fullName>
        <ecNumber evidence="3">1.5.1.2</ecNumber>
    </recommendedName>
    <alternativeName>
        <fullName evidence="9">Pyrroline-5-carboxylate reductase-like protein</fullName>
    </alternativeName>
</protein>
<dbReference type="Gene3D" id="1.10.3730.10">
    <property type="entry name" value="ProC C-terminal domain-like"/>
    <property type="match status" value="1"/>
</dbReference>
<evidence type="ECO:0000256" key="10">
    <source>
        <dbReference type="ARBA" id="ARBA00049975"/>
    </source>
</evidence>
<keyword evidence="4" id="KW-0641">Proline biosynthesis</keyword>
<dbReference type="STRING" id="32264.T1KEB2"/>
<dbReference type="HAMAP" id="MF_01925">
    <property type="entry name" value="P5C_reductase"/>
    <property type="match status" value="1"/>
</dbReference>
<dbReference type="InterPro" id="IPR029036">
    <property type="entry name" value="P5CR_dimer"/>
</dbReference>
<dbReference type="AlphaFoldDB" id="T1KEB2"/>
<evidence type="ECO:0000256" key="11">
    <source>
        <dbReference type="PIRSR" id="PIRSR000193-1"/>
    </source>
</evidence>
<evidence type="ECO:0000313" key="14">
    <source>
        <dbReference type="EnsemblMetazoa" id="tetur09g05950.1"/>
    </source>
</evidence>
<comment type="function">
    <text evidence="10">Oxidoreductase that catalyzes the last step in proline biosynthesis, which corresponds to the reduction of pyrroline-5-carboxylate (P5C) to L-proline using NAD(P)H. Proline is synthesized from either glutamate or ornithine; both are converted to P5C, and then to proline via pyrroline-5-carboxylate reductases (PYCRs). PYCR3 is exclusively linked to the biosynthesis of proline from ornithine.</text>
</comment>
<comment type="similarity">
    <text evidence="2">Belongs to the pyrroline-5-carboxylate reductase family.</text>
</comment>
<dbReference type="OMA" id="VKFHRCV"/>
<feature type="domain" description="Pyrroline-5-carboxylate reductase catalytic N-terminal" evidence="12">
    <location>
        <begin position="22"/>
        <end position="100"/>
    </location>
</feature>
<evidence type="ECO:0000256" key="7">
    <source>
        <dbReference type="ARBA" id="ARBA00038523"/>
    </source>
</evidence>
<dbReference type="Pfam" id="PF14748">
    <property type="entry name" value="P5CR_dimer"/>
    <property type="match status" value="1"/>
</dbReference>
<dbReference type="GO" id="GO:0004735">
    <property type="term" value="F:pyrroline-5-carboxylate reductase activity"/>
    <property type="evidence" value="ECO:0007669"/>
    <property type="project" value="UniProtKB-EC"/>
</dbReference>
<dbReference type="EMBL" id="CAEY01002034">
    <property type="status" value="NOT_ANNOTATED_CDS"/>
    <property type="molecule type" value="Genomic_DNA"/>
</dbReference>
<dbReference type="UniPathway" id="UPA00098">
    <property type="reaction ID" value="UER00361"/>
</dbReference>